<feature type="transmembrane region" description="Helical" evidence="5">
    <location>
        <begin position="338"/>
        <end position="359"/>
    </location>
</feature>
<feature type="domain" description="ABC transmembrane type-1" evidence="6">
    <location>
        <begin position="68"/>
        <end position="262"/>
    </location>
</feature>
<evidence type="ECO:0000256" key="3">
    <source>
        <dbReference type="ARBA" id="ARBA00022989"/>
    </source>
</evidence>
<keyword evidence="2 5" id="KW-0812">Transmembrane</keyword>
<feature type="transmembrane region" description="Helical" evidence="5">
    <location>
        <begin position="183"/>
        <end position="210"/>
    </location>
</feature>
<reference evidence="7" key="2">
    <citation type="submission" date="2014-03" db="EMBL/GenBank/DDBJ databases">
        <authorList>
            <person name="Urmite Genomes"/>
        </authorList>
    </citation>
    <scope>NUCLEOTIDE SEQUENCE</scope>
    <source>
        <strain evidence="7">DSM 44829</strain>
    </source>
</reference>
<keyword evidence="3 5" id="KW-1133">Transmembrane helix</keyword>
<organism evidence="7 8">
    <name type="scientific">Mycolicibacterium cosmeticum</name>
    <dbReference type="NCBI Taxonomy" id="258533"/>
    <lineage>
        <taxon>Bacteria</taxon>
        <taxon>Bacillati</taxon>
        <taxon>Actinomycetota</taxon>
        <taxon>Actinomycetes</taxon>
        <taxon>Mycobacteriales</taxon>
        <taxon>Mycobacteriaceae</taxon>
        <taxon>Mycolicibacterium</taxon>
    </lineage>
</organism>
<feature type="transmembrane region" description="Helical" evidence="5">
    <location>
        <begin position="142"/>
        <end position="162"/>
    </location>
</feature>
<comment type="similarity">
    <text evidence="5">Belongs to the binding-protein-dependent transport system permease family.</text>
</comment>
<keyword evidence="4 5" id="KW-0472">Membrane</keyword>
<feature type="transmembrane region" description="Helical" evidence="5">
    <location>
        <begin position="72"/>
        <end position="94"/>
    </location>
</feature>
<dbReference type="RefSeq" id="WP_036396819.1">
    <property type="nucleotide sequence ID" value="NZ_CCBB010000001.1"/>
</dbReference>
<evidence type="ECO:0000256" key="4">
    <source>
        <dbReference type="ARBA" id="ARBA00023136"/>
    </source>
</evidence>
<dbReference type="GO" id="GO:0055085">
    <property type="term" value="P:transmembrane transport"/>
    <property type="evidence" value="ECO:0007669"/>
    <property type="project" value="InterPro"/>
</dbReference>
<evidence type="ECO:0000313" key="8">
    <source>
        <dbReference type="Proteomes" id="UP000028870"/>
    </source>
</evidence>
<dbReference type="SUPFAM" id="SSF161098">
    <property type="entry name" value="MetI-like"/>
    <property type="match status" value="2"/>
</dbReference>
<evidence type="ECO:0000259" key="6">
    <source>
        <dbReference type="PROSITE" id="PS50928"/>
    </source>
</evidence>
<keyword evidence="5" id="KW-0813">Transport</keyword>
<dbReference type="eggNOG" id="COG4986">
    <property type="taxonomic scope" value="Bacteria"/>
</dbReference>
<proteinExistence type="inferred from homology"/>
<dbReference type="InterPro" id="IPR000515">
    <property type="entry name" value="MetI-like"/>
</dbReference>
<keyword evidence="8" id="KW-1185">Reference proteome</keyword>
<comment type="caution">
    <text evidence="7">The sequence shown here is derived from an EMBL/GenBank/DDBJ whole genome shotgun (WGS) entry which is preliminary data.</text>
</comment>
<feature type="transmembrane region" description="Helical" evidence="5">
    <location>
        <begin position="547"/>
        <end position="566"/>
    </location>
</feature>
<dbReference type="GO" id="GO:0005886">
    <property type="term" value="C:plasma membrane"/>
    <property type="evidence" value="ECO:0007669"/>
    <property type="project" value="UniProtKB-SubCell"/>
</dbReference>
<feature type="transmembrane region" description="Helical" evidence="5">
    <location>
        <begin position="379"/>
        <end position="402"/>
    </location>
</feature>
<protein>
    <submittedName>
        <fullName evidence="7">Taurine transporter permease TauC</fullName>
    </submittedName>
</protein>
<feature type="transmembrane region" description="Helical" evidence="5">
    <location>
        <begin position="445"/>
        <end position="468"/>
    </location>
</feature>
<comment type="subcellular location">
    <subcellularLocation>
        <location evidence="5">Cell membrane</location>
        <topology evidence="5">Multi-pass membrane protein</topology>
    </subcellularLocation>
    <subcellularLocation>
        <location evidence="1">Membrane</location>
        <topology evidence="1">Multi-pass membrane protein</topology>
    </subcellularLocation>
</comment>
<evidence type="ECO:0000256" key="2">
    <source>
        <dbReference type="ARBA" id="ARBA00022692"/>
    </source>
</evidence>
<accession>W9AMB5</accession>
<dbReference type="Pfam" id="PF00528">
    <property type="entry name" value="BPD_transp_1"/>
    <property type="match status" value="2"/>
</dbReference>
<dbReference type="Gene3D" id="1.10.3720.10">
    <property type="entry name" value="MetI-like"/>
    <property type="match status" value="2"/>
</dbReference>
<evidence type="ECO:0000256" key="5">
    <source>
        <dbReference type="RuleBase" id="RU363032"/>
    </source>
</evidence>
<sequence>MTIFRTYPTEGVLTRPARRIGYDVAVFAGAAALLWVVIALVRRTDVPWTVETAAPAVSTDPGELPYYAGRSLLRMFVALGFSLIFTFVYATIAARSRRAEKVLIPLLDILQSVPILGFLSVTITGFIALFPGSELGLECASIFAIFTSQAWNMTFAFYSSLVSQARDLDEASRLLRLSRWQRFWRVDLPSGMIPLVWNGMMSFGGGWFFLTASEALSVNNHNFALPGVGAYVAAAGDAGDLDKVLLAVGVMILMVVGVNLLFWRPLTAWAERFRLEDSGAVQAPRSLTLELLRRSSVPHSLGGFAGRLVYPLDRAMAVFGRAERPLRDSAARTRAGDWVFGVVVGALVGYGALRAVAYIGTTIGFGEIGHALLLGLATFARVVVLIVVATVVWVPVGVWIGLSPNVSRLAQPVVQILASFPANFLFPIFTAALLATGIGLDIGGILLMALGAQWYILFNVIAGASAIPNDLREAATNLRLPPMLRWRKLIAPAIFSSYVTGGITAAGGAWNASIVAEVVSYHGTTLTATGLGAYIRDATADGDAGRILVGVIVMSVYVVAMNRLLWRRLYAIAQRRYSLA</sequence>
<feature type="transmembrane region" description="Helical" evidence="5">
    <location>
        <begin position="489"/>
        <end position="510"/>
    </location>
</feature>
<dbReference type="PROSITE" id="PS50928">
    <property type="entry name" value="ABC_TM1"/>
    <property type="match status" value="2"/>
</dbReference>
<dbReference type="PANTHER" id="PTHR42744:SF1">
    <property type="entry name" value="BINDING-PROTEIN-DEPENDENT TRANSPORT SYSTEMS INNER MEMBRANE COMPONENT"/>
    <property type="match status" value="1"/>
</dbReference>
<dbReference type="Proteomes" id="UP000028870">
    <property type="component" value="Unassembled WGS sequence"/>
</dbReference>
<dbReference type="OrthoDB" id="9806809at2"/>
<evidence type="ECO:0000256" key="1">
    <source>
        <dbReference type="ARBA" id="ARBA00004141"/>
    </source>
</evidence>
<dbReference type="InterPro" id="IPR035906">
    <property type="entry name" value="MetI-like_sf"/>
</dbReference>
<feature type="domain" description="ABC transmembrane type-1" evidence="6">
    <location>
        <begin position="379"/>
        <end position="565"/>
    </location>
</feature>
<dbReference type="CDD" id="cd06261">
    <property type="entry name" value="TM_PBP2"/>
    <property type="match status" value="2"/>
</dbReference>
<gene>
    <name evidence="7" type="ORF">BN977_01381</name>
</gene>
<evidence type="ECO:0000313" key="7">
    <source>
        <dbReference type="EMBL" id="CDO06588.1"/>
    </source>
</evidence>
<feature type="transmembrane region" description="Helical" evidence="5">
    <location>
        <begin position="414"/>
        <end position="439"/>
    </location>
</feature>
<feature type="transmembrane region" description="Helical" evidence="5">
    <location>
        <begin position="20"/>
        <end position="41"/>
    </location>
</feature>
<reference evidence="7" key="1">
    <citation type="submission" date="2014-03" db="EMBL/GenBank/DDBJ databases">
        <title>Draft Genome Sequence of Mycobacterium cosmeticum DSM 44829.</title>
        <authorList>
            <person name="Croce O."/>
            <person name="Robert C."/>
            <person name="Raoult D."/>
            <person name="Drancourt M."/>
        </authorList>
    </citation>
    <scope>NUCLEOTIDE SEQUENCE [LARGE SCALE GENOMIC DNA]</scope>
    <source>
        <strain evidence="7">DSM 44829</strain>
    </source>
</reference>
<feature type="transmembrane region" description="Helical" evidence="5">
    <location>
        <begin position="106"/>
        <end position="130"/>
    </location>
</feature>
<dbReference type="PANTHER" id="PTHR42744">
    <property type="entry name" value="BINDING-PROTEIN-DEPENDENT TRANSPORT SYSTEMS INNER MEMBRANE COMPONENT"/>
    <property type="match status" value="1"/>
</dbReference>
<dbReference type="AlphaFoldDB" id="W9AMB5"/>
<name>W9AMB5_MYCCO</name>
<feature type="transmembrane region" description="Helical" evidence="5">
    <location>
        <begin position="244"/>
        <end position="263"/>
    </location>
</feature>
<dbReference type="EMBL" id="CCBB010000001">
    <property type="protein sequence ID" value="CDO06588.1"/>
    <property type="molecule type" value="Genomic_DNA"/>
</dbReference>
<dbReference type="STRING" id="258533.BN977_01381"/>